<evidence type="ECO:0000256" key="5">
    <source>
        <dbReference type="ARBA" id="ARBA00022840"/>
    </source>
</evidence>
<dbReference type="Gene3D" id="1.10.510.10">
    <property type="entry name" value="Transferase(Phosphotransferase) domain 1"/>
    <property type="match status" value="1"/>
</dbReference>
<dbReference type="EMBL" id="JACAZF010000007">
    <property type="protein sequence ID" value="KAF7298533.1"/>
    <property type="molecule type" value="Genomic_DNA"/>
</dbReference>
<dbReference type="PANTHER" id="PTHR24345:SF0">
    <property type="entry name" value="CELL CYCLE SERINE_THREONINE-PROTEIN KINASE CDC5_MSD2"/>
    <property type="match status" value="1"/>
</dbReference>
<accession>A0A8H6W1T3</accession>
<evidence type="ECO:0000256" key="1">
    <source>
        <dbReference type="ARBA" id="ARBA00022527"/>
    </source>
</evidence>
<evidence type="ECO:0000256" key="4">
    <source>
        <dbReference type="ARBA" id="ARBA00022777"/>
    </source>
</evidence>
<keyword evidence="11" id="KW-1185">Reference proteome</keyword>
<keyword evidence="5 6" id="KW-0067">ATP-binding</keyword>
<comment type="caution">
    <text evidence="10">The sequence shown here is derived from an EMBL/GenBank/DDBJ whole genome shotgun (WGS) entry which is preliminary data.</text>
</comment>
<dbReference type="Proteomes" id="UP000636479">
    <property type="component" value="Unassembled WGS sequence"/>
</dbReference>
<dbReference type="PROSITE" id="PS50011">
    <property type="entry name" value="PROTEIN_KINASE_DOM"/>
    <property type="match status" value="1"/>
</dbReference>
<feature type="compositionally biased region" description="Basic and acidic residues" evidence="8">
    <location>
        <begin position="375"/>
        <end position="388"/>
    </location>
</feature>
<feature type="compositionally biased region" description="Low complexity" evidence="8">
    <location>
        <begin position="334"/>
        <end position="349"/>
    </location>
</feature>
<feature type="region of interest" description="Disordered" evidence="8">
    <location>
        <begin position="296"/>
        <end position="317"/>
    </location>
</feature>
<dbReference type="RefSeq" id="XP_037217921.1">
    <property type="nucleotide sequence ID" value="XM_037364679.1"/>
</dbReference>
<dbReference type="GeneID" id="59347195"/>
<dbReference type="PROSITE" id="PS00107">
    <property type="entry name" value="PROTEIN_KINASE_ATP"/>
    <property type="match status" value="1"/>
</dbReference>
<keyword evidence="4 10" id="KW-0418">Kinase</keyword>
<dbReference type="Pfam" id="PF00069">
    <property type="entry name" value="Pkinase"/>
    <property type="match status" value="1"/>
</dbReference>
<dbReference type="InterPro" id="IPR011009">
    <property type="entry name" value="Kinase-like_dom_sf"/>
</dbReference>
<dbReference type="SMART" id="SM00220">
    <property type="entry name" value="S_TKc"/>
    <property type="match status" value="1"/>
</dbReference>
<dbReference type="GO" id="GO:0004674">
    <property type="term" value="F:protein serine/threonine kinase activity"/>
    <property type="evidence" value="ECO:0007669"/>
    <property type="project" value="UniProtKB-KW"/>
</dbReference>
<protein>
    <submittedName>
        <fullName evidence="10">Protein kinase domain-containing protein</fullName>
    </submittedName>
</protein>
<feature type="binding site" evidence="6">
    <location>
        <position position="57"/>
    </location>
    <ligand>
        <name>ATP</name>
        <dbReference type="ChEBI" id="CHEBI:30616"/>
    </ligand>
</feature>
<keyword evidence="3 6" id="KW-0547">Nucleotide-binding</keyword>
<comment type="similarity">
    <text evidence="7">Belongs to the protein kinase superfamily.</text>
</comment>
<dbReference type="PROSITE" id="PS00108">
    <property type="entry name" value="PROTEIN_KINASE_ST"/>
    <property type="match status" value="1"/>
</dbReference>
<evidence type="ECO:0000256" key="2">
    <source>
        <dbReference type="ARBA" id="ARBA00022679"/>
    </source>
</evidence>
<keyword evidence="1 7" id="KW-0723">Serine/threonine-protein kinase</keyword>
<feature type="compositionally biased region" description="Polar residues" evidence="8">
    <location>
        <begin position="353"/>
        <end position="365"/>
    </location>
</feature>
<evidence type="ECO:0000256" key="7">
    <source>
        <dbReference type="RuleBase" id="RU000304"/>
    </source>
</evidence>
<gene>
    <name evidence="10" type="ORF">MIND_00800000</name>
</gene>
<dbReference type="InterPro" id="IPR008271">
    <property type="entry name" value="Ser/Thr_kinase_AS"/>
</dbReference>
<keyword evidence="2" id="KW-0808">Transferase</keyword>
<dbReference type="AlphaFoldDB" id="A0A8H6W1T3"/>
<reference evidence="10" key="1">
    <citation type="submission" date="2020-05" db="EMBL/GenBank/DDBJ databases">
        <title>Mycena genomes resolve the evolution of fungal bioluminescence.</title>
        <authorList>
            <person name="Tsai I.J."/>
        </authorList>
    </citation>
    <scope>NUCLEOTIDE SEQUENCE</scope>
    <source>
        <strain evidence="10">171206Taipei</strain>
    </source>
</reference>
<evidence type="ECO:0000313" key="11">
    <source>
        <dbReference type="Proteomes" id="UP000636479"/>
    </source>
</evidence>
<dbReference type="InterPro" id="IPR000719">
    <property type="entry name" value="Prot_kinase_dom"/>
</dbReference>
<dbReference type="OrthoDB" id="541276at2759"/>
<evidence type="ECO:0000313" key="10">
    <source>
        <dbReference type="EMBL" id="KAF7298533.1"/>
    </source>
</evidence>
<evidence type="ECO:0000256" key="6">
    <source>
        <dbReference type="PROSITE-ProRule" id="PRU10141"/>
    </source>
</evidence>
<name>A0A8H6W1T3_9AGAR</name>
<evidence type="ECO:0000259" key="9">
    <source>
        <dbReference type="PROSITE" id="PS50011"/>
    </source>
</evidence>
<dbReference type="InterPro" id="IPR017441">
    <property type="entry name" value="Protein_kinase_ATP_BS"/>
</dbReference>
<proteinExistence type="inferred from homology"/>
<evidence type="ECO:0000256" key="3">
    <source>
        <dbReference type="ARBA" id="ARBA00022741"/>
    </source>
</evidence>
<organism evidence="10 11">
    <name type="scientific">Mycena indigotica</name>
    <dbReference type="NCBI Taxonomy" id="2126181"/>
    <lineage>
        <taxon>Eukaryota</taxon>
        <taxon>Fungi</taxon>
        <taxon>Dikarya</taxon>
        <taxon>Basidiomycota</taxon>
        <taxon>Agaricomycotina</taxon>
        <taxon>Agaricomycetes</taxon>
        <taxon>Agaricomycetidae</taxon>
        <taxon>Agaricales</taxon>
        <taxon>Marasmiineae</taxon>
        <taxon>Mycenaceae</taxon>
        <taxon>Mycena</taxon>
    </lineage>
</organism>
<dbReference type="PANTHER" id="PTHR24345">
    <property type="entry name" value="SERINE/THREONINE-PROTEIN KINASE PLK"/>
    <property type="match status" value="1"/>
</dbReference>
<dbReference type="SUPFAM" id="SSF56112">
    <property type="entry name" value="Protein kinase-like (PK-like)"/>
    <property type="match status" value="1"/>
</dbReference>
<evidence type="ECO:0000256" key="8">
    <source>
        <dbReference type="SAM" id="MobiDB-lite"/>
    </source>
</evidence>
<sequence length="441" mass="49887">MAAQPRCPSQYLPDFTGQVFDHRYTLTALLGTGSYGKVYKAVDRLRLRHEPEFLAIKCMERWSDVSPQRQLQEQEVRLHKLAGYHHRTVSLHHHFVCGEYLFMVMEFAETNLFAAMVDLDLFRHNVPLIKESMNHILDGLADMHGINIFHRDIKPDNLLCNADGTNIRFTDFGLSTRRAVSKQFGCGSKGYMPPEALDPDHPDALAGYSPKANDLWAVSMVLVNFISCRLPWVAAEYHDPAYRRFIDNRDRLLRTLRLTNEANDLLKRCFDPNPQVRPTLEEFRIALNNIEQFTVDPPETVCDPGATPRPRQSHIMPDMLPLPASQLAELIAEPVSTSPDESSSSVPRPCDSTPPTSFVPSSLPSNPAPTIPPRETSKRPLGRLESKPRPTYYSPPPNPAGCAVEVPVQHLGRQPPPRPRQRRSFLKSLARNLGLRRVRGE</sequence>
<dbReference type="GO" id="GO:0005524">
    <property type="term" value="F:ATP binding"/>
    <property type="evidence" value="ECO:0007669"/>
    <property type="project" value="UniProtKB-UniRule"/>
</dbReference>
<feature type="region of interest" description="Disordered" evidence="8">
    <location>
        <begin position="334"/>
        <end position="441"/>
    </location>
</feature>
<feature type="domain" description="Protein kinase" evidence="9">
    <location>
        <begin position="24"/>
        <end position="294"/>
    </location>
</feature>
<dbReference type="GO" id="GO:0005634">
    <property type="term" value="C:nucleus"/>
    <property type="evidence" value="ECO:0007669"/>
    <property type="project" value="TreeGrafter"/>
</dbReference>